<dbReference type="SUPFAM" id="SSF50692">
    <property type="entry name" value="ADC-like"/>
    <property type="match status" value="1"/>
</dbReference>
<dbReference type="InterPro" id="IPR006963">
    <property type="entry name" value="Mopterin_OxRdtase_4Fe-4S_dom"/>
</dbReference>
<dbReference type="Pfam" id="PF04879">
    <property type="entry name" value="Molybdop_Fe4S4"/>
    <property type="match status" value="1"/>
</dbReference>
<evidence type="ECO:0000256" key="2">
    <source>
        <dbReference type="ARBA" id="ARBA00022723"/>
    </source>
</evidence>
<dbReference type="GO" id="GO:0051539">
    <property type="term" value="F:4 iron, 4 sulfur cluster binding"/>
    <property type="evidence" value="ECO:0007669"/>
    <property type="project" value="UniProtKB-KW"/>
</dbReference>
<evidence type="ECO:0000259" key="6">
    <source>
        <dbReference type="PROSITE" id="PS51669"/>
    </source>
</evidence>
<dbReference type="Gene3D" id="2.40.40.20">
    <property type="match status" value="1"/>
</dbReference>
<evidence type="ECO:0000256" key="4">
    <source>
        <dbReference type="ARBA" id="ARBA00023004"/>
    </source>
</evidence>
<name>A0A975GAN2_9THEO</name>
<evidence type="ECO:0000313" key="7">
    <source>
        <dbReference type="EMBL" id="QSZ27460.1"/>
    </source>
</evidence>
<dbReference type="GO" id="GO:0043546">
    <property type="term" value="F:molybdopterin cofactor binding"/>
    <property type="evidence" value="ECO:0007669"/>
    <property type="project" value="InterPro"/>
</dbReference>
<dbReference type="GO" id="GO:0008863">
    <property type="term" value="F:formate dehydrogenase (NAD+) activity"/>
    <property type="evidence" value="ECO:0007669"/>
    <property type="project" value="InterPro"/>
</dbReference>
<dbReference type="NCBIfam" id="TIGR01591">
    <property type="entry name" value="Fdh-alpha"/>
    <property type="match status" value="1"/>
</dbReference>
<dbReference type="InterPro" id="IPR006478">
    <property type="entry name" value="Formate_DH_asu"/>
</dbReference>
<dbReference type="CDD" id="cd02753">
    <property type="entry name" value="MopB_Formate-Dh-H"/>
    <property type="match status" value="1"/>
</dbReference>
<dbReference type="GO" id="GO:0022904">
    <property type="term" value="P:respiratory electron transport chain"/>
    <property type="evidence" value="ECO:0007669"/>
    <property type="project" value="TreeGrafter"/>
</dbReference>
<keyword evidence="4" id="KW-0408">Iron</keyword>
<dbReference type="SMART" id="SM00926">
    <property type="entry name" value="Molybdop_Fe4S4"/>
    <property type="match status" value="1"/>
</dbReference>
<dbReference type="InterPro" id="IPR009010">
    <property type="entry name" value="Asp_de-COase-like_dom_sf"/>
</dbReference>
<protein>
    <submittedName>
        <fullName evidence="7">Formate dehydrogenase subunit alpha</fullName>
    </submittedName>
</protein>
<dbReference type="GO" id="GO:0015942">
    <property type="term" value="P:formate metabolic process"/>
    <property type="evidence" value="ECO:0007669"/>
    <property type="project" value="InterPro"/>
</dbReference>
<evidence type="ECO:0000256" key="5">
    <source>
        <dbReference type="ARBA" id="ARBA00023014"/>
    </source>
</evidence>
<proteinExistence type="predicted"/>
<evidence type="ECO:0000313" key="8">
    <source>
        <dbReference type="Proteomes" id="UP000671913"/>
    </source>
</evidence>
<dbReference type="Gene3D" id="3.40.228.10">
    <property type="entry name" value="Dimethylsulfoxide Reductase, domain 2"/>
    <property type="match status" value="1"/>
</dbReference>
<reference evidence="7" key="1">
    <citation type="submission" date="2020-08" db="EMBL/GenBank/DDBJ databases">
        <title>Genomic insights into the carbon and energy metabolism of the first obligate autotrophic acetogenic bacterium Aceticella autotrophica gen. nov., sp. nov.</title>
        <authorList>
            <person name="Toshchakov S.V."/>
            <person name="Elcheninov A.G."/>
            <person name="Kublanov I.V."/>
            <person name="Frolov E.N."/>
            <person name="Lebedinsky A.V."/>
        </authorList>
    </citation>
    <scope>NUCLEOTIDE SEQUENCE</scope>
    <source>
        <strain evidence="7">3443-3Ac</strain>
    </source>
</reference>
<sequence>MKKDKIEKVLTTCPYCGCGCNFYLNIENGKIVGVEPDNLHPVNKGELCIKGYFGYDYVHDPRRLTSPLVKKDGTLVPVSWDEALDYVAGRLKQIKQESGPDAFALFSSARSINEDNYMAQKFTRAVMGTNNVDHCARLCHASTVAGLAMTLGSGAMTNSIPEISAYSDVIFIIGSNTSECHPLIASCVLKAKERGAKLIVADPRMTEIANKADIWLRVPSGYNIPLINGMINVVIKEGLVKTDFIKEHTVGFEELVKAVEGYTPEYVEKLTGIPQKDLVKAARIYGKAGAAVILYTMGITQFSHGTGNVADCANLALITGNIGRPGTGVDPLRGQNNVQGACDMGALPTDLPGYLKVNVEENRARFEKIWGVKLPSIPGLKVTEVPDAILNHCVRALYVFGENPVMSDPDSDHLRHAFEHLDLLVVQDIFLTETARLADVVLPAACWGEKDGTFTNTERRVQRVRKAVDPPGNAKFDWWIFSKLAEKMGYTGMSYNNVEEIWDEIRRLVPEKFGGMSYERLDNNRGLQWPCPTEDHPGTPFLYKGGKFSTPTGKAQIYSILFNTGNPDTKLDFEVKENGKVIIGSIAELPDEEYPLVLTTGRRVYHYHTGTMTRKSPILNQMGPQEQVEVNPLDAARLGINDGDFIKISTRRGYVAARAWKTERVPKGTIFMTFHYWEACCNELTNTAIDPICCIPEFKVGAAKIEKITPSEAQAILEEKKEKYKVELGKDIILKIPTVK</sequence>
<dbReference type="PROSITE" id="PS00490">
    <property type="entry name" value="MOLYBDOPTERIN_PROK_2"/>
    <property type="match status" value="1"/>
</dbReference>
<dbReference type="InterPro" id="IPR006655">
    <property type="entry name" value="Mopterin_OxRdtase_prok_CS"/>
</dbReference>
<keyword evidence="2" id="KW-0479">Metal-binding</keyword>
<dbReference type="PROSITE" id="PS51669">
    <property type="entry name" value="4FE4S_MOW_BIS_MGD"/>
    <property type="match status" value="1"/>
</dbReference>
<dbReference type="Pfam" id="PF00384">
    <property type="entry name" value="Molybdopterin"/>
    <property type="match status" value="1"/>
</dbReference>
<dbReference type="InterPro" id="IPR041924">
    <property type="entry name" value="Formate_Dh-H_N"/>
</dbReference>
<dbReference type="Pfam" id="PF01568">
    <property type="entry name" value="Molydop_binding"/>
    <property type="match status" value="1"/>
</dbReference>
<dbReference type="GO" id="GO:0016020">
    <property type="term" value="C:membrane"/>
    <property type="evidence" value="ECO:0007669"/>
    <property type="project" value="TreeGrafter"/>
</dbReference>
<organism evidence="7 8">
    <name type="scientific">Aceticella autotrophica</name>
    <dbReference type="NCBI Taxonomy" id="2755338"/>
    <lineage>
        <taxon>Bacteria</taxon>
        <taxon>Bacillati</taxon>
        <taxon>Bacillota</taxon>
        <taxon>Clostridia</taxon>
        <taxon>Thermoanaerobacterales</taxon>
        <taxon>Thermoanaerobacteraceae</taxon>
        <taxon>Aceticella</taxon>
    </lineage>
</organism>
<dbReference type="GO" id="GO:0003954">
    <property type="term" value="F:NADH dehydrogenase activity"/>
    <property type="evidence" value="ECO:0007669"/>
    <property type="project" value="TreeGrafter"/>
</dbReference>
<gene>
    <name evidence="7" type="primary">fdhF</name>
    <name evidence="7" type="ORF">ACETAC_00565</name>
</gene>
<dbReference type="AlphaFoldDB" id="A0A975GAN2"/>
<dbReference type="PANTHER" id="PTHR43105:SF14">
    <property type="entry name" value="FORMATE DEHYDROGENASE H"/>
    <property type="match status" value="1"/>
</dbReference>
<dbReference type="InterPro" id="IPR006657">
    <property type="entry name" value="MoPterin_dinucl-bd_dom"/>
</dbReference>
<dbReference type="InterPro" id="IPR006656">
    <property type="entry name" value="Mopterin_OxRdtase"/>
</dbReference>
<feature type="domain" description="4Fe-4S Mo/W bis-MGD-type" evidence="6">
    <location>
        <begin position="6"/>
        <end position="62"/>
    </location>
</feature>
<dbReference type="KEGG" id="aaut:ACETAC_00565"/>
<dbReference type="RefSeq" id="WP_284680160.1">
    <property type="nucleotide sequence ID" value="NZ_CP060096.1"/>
</dbReference>
<dbReference type="SUPFAM" id="SSF53706">
    <property type="entry name" value="Formate dehydrogenase/DMSO reductase, domains 1-3"/>
    <property type="match status" value="1"/>
</dbReference>
<accession>A0A975GAN2</accession>
<dbReference type="PANTHER" id="PTHR43105">
    <property type="entry name" value="RESPIRATORY NITRATE REDUCTASE"/>
    <property type="match status" value="1"/>
</dbReference>
<dbReference type="EMBL" id="CP060096">
    <property type="protein sequence ID" value="QSZ27460.1"/>
    <property type="molecule type" value="Genomic_DNA"/>
</dbReference>
<dbReference type="Gene3D" id="2.20.25.90">
    <property type="entry name" value="ADC-like domains"/>
    <property type="match status" value="1"/>
</dbReference>
<evidence type="ECO:0000256" key="3">
    <source>
        <dbReference type="ARBA" id="ARBA00023002"/>
    </source>
</evidence>
<dbReference type="FunFam" id="2.20.25.90:FF:000001">
    <property type="entry name" value="Formate dehydrogenase subunit alpha"/>
    <property type="match status" value="1"/>
</dbReference>
<dbReference type="CDD" id="cd02790">
    <property type="entry name" value="MopB_CT_Formate-Dh_H"/>
    <property type="match status" value="1"/>
</dbReference>
<dbReference type="GO" id="GO:0046872">
    <property type="term" value="F:metal ion binding"/>
    <property type="evidence" value="ECO:0007669"/>
    <property type="project" value="UniProtKB-KW"/>
</dbReference>
<dbReference type="Gene3D" id="3.40.50.740">
    <property type="match status" value="1"/>
</dbReference>
<evidence type="ECO:0000256" key="1">
    <source>
        <dbReference type="ARBA" id="ARBA00022485"/>
    </source>
</evidence>
<keyword evidence="8" id="KW-1185">Reference proteome</keyword>
<dbReference type="InterPro" id="IPR041925">
    <property type="entry name" value="CT_Formate-Dh_H"/>
</dbReference>
<dbReference type="Proteomes" id="UP000671913">
    <property type="component" value="Chromosome"/>
</dbReference>
<keyword evidence="5" id="KW-0411">Iron-sulfur</keyword>
<dbReference type="PIRSF" id="PIRSF000144">
    <property type="entry name" value="CbbBc"/>
    <property type="match status" value="1"/>
</dbReference>
<keyword evidence="1" id="KW-0004">4Fe-4S</keyword>
<dbReference type="InterPro" id="IPR050123">
    <property type="entry name" value="Prok_molybdopt-oxidoreductase"/>
</dbReference>
<keyword evidence="3" id="KW-0560">Oxidoreductase</keyword>